<name>A0A1B6IIU9_9HEMI</name>
<dbReference type="GO" id="GO:0006624">
    <property type="term" value="P:vacuolar protein processing"/>
    <property type="evidence" value="ECO:0007669"/>
    <property type="project" value="TreeGrafter"/>
</dbReference>
<evidence type="ECO:0000256" key="3">
    <source>
        <dbReference type="ARBA" id="ARBA00012628"/>
    </source>
</evidence>
<dbReference type="PANTHER" id="PTHR12000">
    <property type="entry name" value="HEMOGLOBINASE FAMILY MEMBER"/>
    <property type="match status" value="1"/>
</dbReference>
<gene>
    <name evidence="11" type="ORF">g.22019</name>
</gene>
<comment type="catalytic activity">
    <reaction evidence="1">
        <text>Hydrolysis of proteins and small molecule substrates at -Asn-|-Xaa- bonds.</text>
        <dbReference type="EC" id="3.4.22.34"/>
    </reaction>
</comment>
<organism evidence="11">
    <name type="scientific">Homalodisca liturata</name>
    <dbReference type="NCBI Taxonomy" id="320908"/>
    <lineage>
        <taxon>Eukaryota</taxon>
        <taxon>Metazoa</taxon>
        <taxon>Ecdysozoa</taxon>
        <taxon>Arthropoda</taxon>
        <taxon>Hexapoda</taxon>
        <taxon>Insecta</taxon>
        <taxon>Pterygota</taxon>
        <taxon>Neoptera</taxon>
        <taxon>Paraneoptera</taxon>
        <taxon>Hemiptera</taxon>
        <taxon>Auchenorrhyncha</taxon>
        <taxon>Membracoidea</taxon>
        <taxon>Cicadellidae</taxon>
        <taxon>Cicadellinae</taxon>
        <taxon>Proconiini</taxon>
        <taxon>Homalodisca</taxon>
    </lineage>
</organism>
<feature type="signal peptide" evidence="9">
    <location>
        <begin position="1"/>
        <end position="16"/>
    </location>
</feature>
<reference evidence="11" key="1">
    <citation type="submission" date="2015-11" db="EMBL/GenBank/DDBJ databases">
        <title>De novo transcriptome assembly of four potential Pierce s Disease insect vectors from Arizona vineyards.</title>
        <authorList>
            <person name="Tassone E.E."/>
        </authorList>
    </citation>
    <scope>NUCLEOTIDE SEQUENCE</scope>
</reference>
<evidence type="ECO:0000259" key="10">
    <source>
        <dbReference type="Pfam" id="PF20985"/>
    </source>
</evidence>
<dbReference type="Gene3D" id="1.10.132.130">
    <property type="match status" value="1"/>
</dbReference>
<dbReference type="AlphaFoldDB" id="A0A1B6IIU9"/>
<evidence type="ECO:0000313" key="11">
    <source>
        <dbReference type="EMBL" id="JAS86848.1"/>
    </source>
</evidence>
<evidence type="ECO:0000256" key="4">
    <source>
        <dbReference type="ARBA" id="ARBA00022670"/>
    </source>
</evidence>
<evidence type="ECO:0000256" key="2">
    <source>
        <dbReference type="ARBA" id="ARBA00009941"/>
    </source>
</evidence>
<evidence type="ECO:0000256" key="7">
    <source>
        <dbReference type="ARBA" id="ARBA00022807"/>
    </source>
</evidence>
<dbReference type="PIRSF" id="PIRSF019663">
    <property type="entry name" value="Legumain"/>
    <property type="match status" value="1"/>
</dbReference>
<dbReference type="InterPro" id="IPR046427">
    <property type="entry name" value="Legumain_prodom_sf"/>
</dbReference>
<evidence type="ECO:0000256" key="8">
    <source>
        <dbReference type="PIRSR" id="PIRSR019663-1"/>
    </source>
</evidence>
<evidence type="ECO:0000256" key="9">
    <source>
        <dbReference type="SAM" id="SignalP"/>
    </source>
</evidence>
<feature type="chain" id="PRO_5008585241" description="legumain" evidence="9">
    <location>
        <begin position="17"/>
        <end position="448"/>
    </location>
</feature>
<dbReference type="FunFam" id="3.40.50.1460:FF:000006">
    <property type="entry name" value="Legumain"/>
    <property type="match status" value="1"/>
</dbReference>
<dbReference type="Gene3D" id="3.40.50.1460">
    <property type="match status" value="1"/>
</dbReference>
<keyword evidence="4" id="KW-0645">Protease</keyword>
<dbReference type="PRINTS" id="PR00776">
    <property type="entry name" value="HEMOGLOBNASE"/>
</dbReference>
<dbReference type="Pfam" id="PF20985">
    <property type="entry name" value="Legum_prodom"/>
    <property type="match status" value="1"/>
</dbReference>
<feature type="active site" evidence="8">
    <location>
        <position position="147"/>
    </location>
</feature>
<dbReference type="CDD" id="cd21115">
    <property type="entry name" value="legumain_C"/>
    <property type="match status" value="1"/>
</dbReference>
<dbReference type="InterPro" id="IPR048501">
    <property type="entry name" value="Legum_prodom"/>
</dbReference>
<feature type="active site" description="Nucleophile" evidence="8">
    <location>
        <position position="188"/>
    </location>
</feature>
<evidence type="ECO:0000256" key="5">
    <source>
        <dbReference type="ARBA" id="ARBA00022729"/>
    </source>
</evidence>
<feature type="domain" description="Legumain prodomain" evidence="10">
    <location>
        <begin position="345"/>
        <end position="437"/>
    </location>
</feature>
<dbReference type="GO" id="GO:0004197">
    <property type="term" value="F:cysteine-type endopeptidase activity"/>
    <property type="evidence" value="ECO:0007669"/>
    <property type="project" value="UniProtKB-EC"/>
</dbReference>
<proteinExistence type="inferred from homology"/>
<sequence length="448" mass="50375">MFRSVLVIFLVPLCLAIPLDTSGGEGKIWAVLVAGAKEYYNYAMQADICHAYQIFHRHGIPDSNIIVMMYDDIAYNPNNPRQGVIINQPNGPNLYPGVIKDYTKEEVTPENFINILTGNKKAMEGKGSGKVLESGPNDHVLVYFSDHGSSGLIAFPESVLYADQLIKALKTMHKKKMYKKLVFYLDTCESGSMFSKILPKNINIFATTSADATHLAYNTYCDVPGMDTCLAGEYGAAWMEDIDHEDHIKKGLRTETLKKQFQKVSNRMKESRPCEYGELSLGVDHVTDFLGGAKGSGDLAEDTPTVHSTVSISKRDVLLEMLNRQVDAAVNKEDKERLEKKRLHLINGRKEIDNLFSKILTQASRSVVDDKNVLENTHQPLNLEMMPCYRTLVDNFNQNCVNINKNLYTLSHLHKLANLCVLEYSTSDLIQVFSKECKDQHRALVNIN</sequence>
<dbReference type="EC" id="3.4.22.34" evidence="3"/>
<dbReference type="Pfam" id="PF01650">
    <property type="entry name" value="Peptidase_C13"/>
    <property type="match status" value="1"/>
</dbReference>
<dbReference type="InterPro" id="IPR001096">
    <property type="entry name" value="Peptidase_C13"/>
</dbReference>
<dbReference type="PANTHER" id="PTHR12000:SF42">
    <property type="entry name" value="LEGUMAIN"/>
    <property type="match status" value="1"/>
</dbReference>
<keyword evidence="7" id="KW-0788">Thiol protease</keyword>
<dbReference type="EMBL" id="GECU01020858">
    <property type="protein sequence ID" value="JAS86848.1"/>
    <property type="molecule type" value="Transcribed_RNA"/>
</dbReference>
<accession>A0A1B6IIU9</accession>
<keyword evidence="6" id="KW-0378">Hydrolase</keyword>
<dbReference type="GO" id="GO:0005773">
    <property type="term" value="C:vacuole"/>
    <property type="evidence" value="ECO:0007669"/>
    <property type="project" value="GOC"/>
</dbReference>
<protein>
    <recommendedName>
        <fullName evidence="3">legumain</fullName>
        <ecNumber evidence="3">3.4.22.34</ecNumber>
    </recommendedName>
</protein>
<evidence type="ECO:0000256" key="6">
    <source>
        <dbReference type="ARBA" id="ARBA00022801"/>
    </source>
</evidence>
<comment type="similarity">
    <text evidence="2">Belongs to the peptidase C13 family.</text>
</comment>
<dbReference type="GO" id="GO:0051603">
    <property type="term" value="P:proteolysis involved in protein catabolic process"/>
    <property type="evidence" value="ECO:0007669"/>
    <property type="project" value="TreeGrafter"/>
</dbReference>
<evidence type="ECO:0000256" key="1">
    <source>
        <dbReference type="ARBA" id="ARBA00000810"/>
    </source>
</evidence>
<keyword evidence="5 9" id="KW-0732">Signal</keyword>